<gene>
    <name evidence="2" type="ORF">BC938DRAFT_475099</name>
</gene>
<protein>
    <submittedName>
        <fullName evidence="2">Uncharacterized protein</fullName>
    </submittedName>
</protein>
<name>A0A433Q0Z5_9FUNG</name>
<organism evidence="2 3">
    <name type="scientific">Jimgerdemannia flammicorona</name>
    <dbReference type="NCBI Taxonomy" id="994334"/>
    <lineage>
        <taxon>Eukaryota</taxon>
        <taxon>Fungi</taxon>
        <taxon>Fungi incertae sedis</taxon>
        <taxon>Mucoromycota</taxon>
        <taxon>Mucoromycotina</taxon>
        <taxon>Endogonomycetes</taxon>
        <taxon>Endogonales</taxon>
        <taxon>Endogonaceae</taxon>
        <taxon>Jimgerdemannia</taxon>
    </lineage>
</organism>
<comment type="caution">
    <text evidence="2">The sequence shown here is derived from an EMBL/GenBank/DDBJ whole genome shotgun (WGS) entry which is preliminary data.</text>
</comment>
<dbReference type="EMBL" id="RBNJ01019796">
    <property type="protein sequence ID" value="RUS23471.1"/>
    <property type="molecule type" value="Genomic_DNA"/>
</dbReference>
<sequence length="251" mass="27522">MHKANLAIDVVSDTTSEKFTVAIVATLTLHNTNSGSPSLLPALDLDGRLPLQRLLHPSTPRTRPRSGRLAQQIRMPNDDLGAANQYDSLENVIPRTCSSSPRLTLLSLVGRGPPPKIECKDKNLTPWDGPVKFLFLPDEYKSVAVLLIPPASVKVTQLPAEDTTAHVAIKLSDPLILGDERQQRSVSVTAFDHNGAYVVEIATPKHRPKGKLSTKDCHRGRLPRRAYQLRRPEPAPSSTIVKGYGLERDSV</sequence>
<reference evidence="2 3" key="1">
    <citation type="journal article" date="2018" name="New Phytol.">
        <title>Phylogenomics of Endogonaceae and evolution of mycorrhizas within Mucoromycota.</title>
        <authorList>
            <person name="Chang Y."/>
            <person name="Desiro A."/>
            <person name="Na H."/>
            <person name="Sandor L."/>
            <person name="Lipzen A."/>
            <person name="Clum A."/>
            <person name="Barry K."/>
            <person name="Grigoriev I.V."/>
            <person name="Martin F.M."/>
            <person name="Stajich J.E."/>
            <person name="Smith M.E."/>
            <person name="Bonito G."/>
            <person name="Spatafora J.W."/>
        </authorList>
    </citation>
    <scope>NUCLEOTIDE SEQUENCE [LARGE SCALE GENOMIC DNA]</scope>
    <source>
        <strain evidence="2 3">AD002</strain>
    </source>
</reference>
<evidence type="ECO:0000256" key="1">
    <source>
        <dbReference type="SAM" id="MobiDB-lite"/>
    </source>
</evidence>
<accession>A0A433Q0Z5</accession>
<dbReference type="Proteomes" id="UP000274822">
    <property type="component" value="Unassembled WGS sequence"/>
</dbReference>
<dbReference type="AlphaFoldDB" id="A0A433Q0Z5"/>
<keyword evidence="3" id="KW-1185">Reference proteome</keyword>
<proteinExistence type="predicted"/>
<evidence type="ECO:0000313" key="2">
    <source>
        <dbReference type="EMBL" id="RUS23471.1"/>
    </source>
</evidence>
<evidence type="ECO:0000313" key="3">
    <source>
        <dbReference type="Proteomes" id="UP000274822"/>
    </source>
</evidence>
<feature type="region of interest" description="Disordered" evidence="1">
    <location>
        <begin position="230"/>
        <end position="251"/>
    </location>
</feature>